<name>A0AAN9JV80_CANGL</name>
<evidence type="ECO:0000256" key="1">
    <source>
        <dbReference type="SAM" id="MobiDB-lite"/>
    </source>
</evidence>
<organism evidence="2 3">
    <name type="scientific">Canavalia gladiata</name>
    <name type="common">Sword bean</name>
    <name type="synonym">Dolichos gladiatus</name>
    <dbReference type="NCBI Taxonomy" id="3824"/>
    <lineage>
        <taxon>Eukaryota</taxon>
        <taxon>Viridiplantae</taxon>
        <taxon>Streptophyta</taxon>
        <taxon>Embryophyta</taxon>
        <taxon>Tracheophyta</taxon>
        <taxon>Spermatophyta</taxon>
        <taxon>Magnoliopsida</taxon>
        <taxon>eudicotyledons</taxon>
        <taxon>Gunneridae</taxon>
        <taxon>Pentapetalae</taxon>
        <taxon>rosids</taxon>
        <taxon>fabids</taxon>
        <taxon>Fabales</taxon>
        <taxon>Fabaceae</taxon>
        <taxon>Papilionoideae</taxon>
        <taxon>50 kb inversion clade</taxon>
        <taxon>NPAAA clade</taxon>
        <taxon>indigoferoid/millettioid clade</taxon>
        <taxon>Phaseoleae</taxon>
        <taxon>Canavalia</taxon>
    </lineage>
</organism>
<protein>
    <submittedName>
        <fullName evidence="2">Uncharacterized protein</fullName>
    </submittedName>
</protein>
<evidence type="ECO:0000313" key="3">
    <source>
        <dbReference type="Proteomes" id="UP001367508"/>
    </source>
</evidence>
<sequence>MTLRRRSFFTYKPPFDDTSICSMPSSPSTQEKGKSYATRRKQSTSTGRAGTDVARRARDEHSDTIETSYQKWAFGFLSDLAKQGAEVQMSPEENL</sequence>
<feature type="compositionally biased region" description="Basic and acidic residues" evidence="1">
    <location>
        <begin position="53"/>
        <end position="62"/>
    </location>
</feature>
<accession>A0AAN9JV80</accession>
<keyword evidence="3" id="KW-1185">Reference proteome</keyword>
<feature type="region of interest" description="Disordered" evidence="1">
    <location>
        <begin position="14"/>
        <end position="62"/>
    </location>
</feature>
<comment type="caution">
    <text evidence="2">The sequence shown here is derived from an EMBL/GenBank/DDBJ whole genome shotgun (WGS) entry which is preliminary data.</text>
</comment>
<proteinExistence type="predicted"/>
<reference evidence="2 3" key="1">
    <citation type="submission" date="2024-01" db="EMBL/GenBank/DDBJ databases">
        <title>The genomes of 5 underutilized Papilionoideae crops provide insights into root nodulation and disease resistanc.</title>
        <authorList>
            <person name="Jiang F."/>
        </authorList>
    </citation>
    <scope>NUCLEOTIDE SEQUENCE [LARGE SCALE GENOMIC DNA]</scope>
    <source>
        <strain evidence="2">LVBAO_FW01</strain>
        <tissue evidence="2">Leaves</tissue>
    </source>
</reference>
<gene>
    <name evidence="2" type="ORF">VNO77_43989</name>
</gene>
<dbReference type="AlphaFoldDB" id="A0AAN9JV80"/>
<dbReference type="Proteomes" id="UP001367508">
    <property type="component" value="Unassembled WGS sequence"/>
</dbReference>
<feature type="compositionally biased region" description="Polar residues" evidence="1">
    <location>
        <begin position="19"/>
        <end position="30"/>
    </location>
</feature>
<evidence type="ECO:0000313" key="2">
    <source>
        <dbReference type="EMBL" id="KAK7306070.1"/>
    </source>
</evidence>
<dbReference type="EMBL" id="JAYMYQ010000011">
    <property type="protein sequence ID" value="KAK7306070.1"/>
    <property type="molecule type" value="Genomic_DNA"/>
</dbReference>